<gene>
    <name evidence="2" type="ORF">CDAR_164911</name>
</gene>
<dbReference type="Proteomes" id="UP001054837">
    <property type="component" value="Unassembled WGS sequence"/>
</dbReference>
<name>A0AAV4VW58_9ARAC</name>
<dbReference type="Gene3D" id="1.20.140.150">
    <property type="match status" value="1"/>
</dbReference>
<proteinExistence type="predicted"/>
<sequence length="104" mass="11552">MIRASLSLLRALSVMAASVALAAQAIAVCSNAWLHSVELMPNPRYNGTGDREHLSKHTVSGLWRICYNDREYTSTYMHVPDPLVPLSTLLYRFQMAKGFSGLLV</sequence>
<accession>A0AAV4VW58</accession>
<protein>
    <submittedName>
        <fullName evidence="2">Uncharacterized protein</fullName>
    </submittedName>
</protein>
<keyword evidence="1" id="KW-0732">Signal</keyword>
<evidence type="ECO:0000313" key="2">
    <source>
        <dbReference type="EMBL" id="GIY74680.1"/>
    </source>
</evidence>
<evidence type="ECO:0000313" key="3">
    <source>
        <dbReference type="Proteomes" id="UP001054837"/>
    </source>
</evidence>
<feature type="signal peptide" evidence="1">
    <location>
        <begin position="1"/>
        <end position="22"/>
    </location>
</feature>
<keyword evidence="3" id="KW-1185">Reference proteome</keyword>
<dbReference type="AlphaFoldDB" id="A0AAV4VW58"/>
<evidence type="ECO:0000256" key="1">
    <source>
        <dbReference type="SAM" id="SignalP"/>
    </source>
</evidence>
<organism evidence="2 3">
    <name type="scientific">Caerostris darwini</name>
    <dbReference type="NCBI Taxonomy" id="1538125"/>
    <lineage>
        <taxon>Eukaryota</taxon>
        <taxon>Metazoa</taxon>
        <taxon>Ecdysozoa</taxon>
        <taxon>Arthropoda</taxon>
        <taxon>Chelicerata</taxon>
        <taxon>Arachnida</taxon>
        <taxon>Araneae</taxon>
        <taxon>Araneomorphae</taxon>
        <taxon>Entelegynae</taxon>
        <taxon>Araneoidea</taxon>
        <taxon>Araneidae</taxon>
        <taxon>Caerostris</taxon>
    </lineage>
</organism>
<reference evidence="2 3" key="1">
    <citation type="submission" date="2021-06" db="EMBL/GenBank/DDBJ databases">
        <title>Caerostris darwini draft genome.</title>
        <authorList>
            <person name="Kono N."/>
            <person name="Arakawa K."/>
        </authorList>
    </citation>
    <scope>NUCLEOTIDE SEQUENCE [LARGE SCALE GENOMIC DNA]</scope>
</reference>
<feature type="chain" id="PRO_5043450357" evidence="1">
    <location>
        <begin position="23"/>
        <end position="104"/>
    </location>
</feature>
<comment type="caution">
    <text evidence="2">The sequence shown here is derived from an EMBL/GenBank/DDBJ whole genome shotgun (WGS) entry which is preliminary data.</text>
</comment>
<dbReference type="EMBL" id="BPLQ01013771">
    <property type="protein sequence ID" value="GIY74680.1"/>
    <property type="molecule type" value="Genomic_DNA"/>
</dbReference>